<dbReference type="Ensembl" id="ENSOCUT00000056437.1">
    <property type="protein sequence ID" value="ENSOCUP00000046322.1"/>
    <property type="gene ID" value="ENSOCUG00000030697.1"/>
</dbReference>
<proteinExistence type="predicted"/>
<dbReference type="Proteomes" id="UP000001811">
    <property type="component" value="Chromosome 13"/>
</dbReference>
<protein>
    <submittedName>
        <fullName evidence="2">Uncharacterized protein</fullName>
    </submittedName>
</protein>
<feature type="compositionally biased region" description="Basic and acidic residues" evidence="1">
    <location>
        <begin position="58"/>
        <end position="74"/>
    </location>
</feature>
<dbReference type="GeneTree" id="ENSGT01000000216273"/>
<dbReference type="EMBL" id="AAGW02002861">
    <property type="status" value="NOT_ANNOTATED_CDS"/>
    <property type="molecule type" value="Genomic_DNA"/>
</dbReference>
<reference evidence="2" key="2">
    <citation type="submission" date="2025-08" db="UniProtKB">
        <authorList>
            <consortium name="Ensembl"/>
        </authorList>
    </citation>
    <scope>IDENTIFICATION</scope>
    <source>
        <strain evidence="2">Thorbecke</strain>
    </source>
</reference>
<dbReference type="InParanoid" id="A0A5F9DJ22"/>
<evidence type="ECO:0000256" key="1">
    <source>
        <dbReference type="SAM" id="MobiDB-lite"/>
    </source>
</evidence>
<reference evidence="2" key="3">
    <citation type="submission" date="2025-09" db="UniProtKB">
        <authorList>
            <consortium name="Ensembl"/>
        </authorList>
    </citation>
    <scope>IDENTIFICATION</scope>
    <source>
        <strain evidence="2">Thorbecke</strain>
    </source>
</reference>
<reference evidence="2 3" key="1">
    <citation type="journal article" date="2011" name="Nature">
        <title>A high-resolution map of human evolutionary constraint using 29 mammals.</title>
        <authorList>
            <person name="Lindblad-Toh K."/>
            <person name="Garber M."/>
            <person name="Zuk O."/>
            <person name="Lin M.F."/>
            <person name="Parker B.J."/>
            <person name="Washietl S."/>
            <person name="Kheradpour P."/>
            <person name="Ernst J."/>
            <person name="Jordan G."/>
            <person name="Mauceli E."/>
            <person name="Ward L.D."/>
            <person name="Lowe C.B."/>
            <person name="Holloway A.K."/>
            <person name="Clamp M."/>
            <person name="Gnerre S."/>
            <person name="Alfoldi J."/>
            <person name="Beal K."/>
            <person name="Chang J."/>
            <person name="Clawson H."/>
            <person name="Cuff J."/>
            <person name="Di Palma F."/>
            <person name="Fitzgerald S."/>
            <person name="Flicek P."/>
            <person name="Guttman M."/>
            <person name="Hubisz M.J."/>
            <person name="Jaffe D.B."/>
            <person name="Jungreis I."/>
            <person name="Kent W.J."/>
            <person name="Kostka D."/>
            <person name="Lara M."/>
            <person name="Martins A.L."/>
            <person name="Massingham T."/>
            <person name="Moltke I."/>
            <person name="Raney B.J."/>
            <person name="Rasmussen M.D."/>
            <person name="Robinson J."/>
            <person name="Stark A."/>
            <person name="Vilella A.J."/>
            <person name="Wen J."/>
            <person name="Xie X."/>
            <person name="Zody M.C."/>
            <person name="Baldwin J."/>
            <person name="Bloom T."/>
            <person name="Chin C.W."/>
            <person name="Heiman D."/>
            <person name="Nicol R."/>
            <person name="Nusbaum C."/>
            <person name="Young S."/>
            <person name="Wilkinson J."/>
            <person name="Worley K.C."/>
            <person name="Kovar C.L."/>
            <person name="Muzny D.M."/>
            <person name="Gibbs R.A."/>
            <person name="Cree A."/>
            <person name="Dihn H.H."/>
            <person name="Fowler G."/>
            <person name="Jhangiani S."/>
            <person name="Joshi V."/>
            <person name="Lee S."/>
            <person name="Lewis L.R."/>
            <person name="Nazareth L.V."/>
            <person name="Okwuonu G."/>
            <person name="Santibanez J."/>
            <person name="Warren W.C."/>
            <person name="Mardis E.R."/>
            <person name="Weinstock G.M."/>
            <person name="Wilson R.K."/>
            <person name="Delehaunty K."/>
            <person name="Dooling D."/>
            <person name="Fronik C."/>
            <person name="Fulton L."/>
            <person name="Fulton B."/>
            <person name="Graves T."/>
            <person name="Minx P."/>
            <person name="Sodergren E."/>
            <person name="Birney E."/>
            <person name="Margulies E.H."/>
            <person name="Herrero J."/>
            <person name="Green E.D."/>
            <person name="Haussler D."/>
            <person name="Siepel A."/>
            <person name="Goldman N."/>
            <person name="Pollard K.S."/>
            <person name="Pedersen J.S."/>
            <person name="Lander E.S."/>
            <person name="Kellis M."/>
        </authorList>
    </citation>
    <scope>NUCLEOTIDE SEQUENCE [LARGE SCALE GENOMIC DNA]</scope>
    <source>
        <strain evidence="2 3">Thorbecke inbred</strain>
    </source>
</reference>
<feature type="region of interest" description="Disordered" evidence="1">
    <location>
        <begin position="40"/>
        <end position="74"/>
    </location>
</feature>
<accession>A0A5F9DJ22</accession>
<dbReference type="AlphaFoldDB" id="A0A5F9DJ22"/>
<evidence type="ECO:0000313" key="3">
    <source>
        <dbReference type="Proteomes" id="UP000001811"/>
    </source>
</evidence>
<evidence type="ECO:0000313" key="2">
    <source>
        <dbReference type="Ensembl" id="ENSOCUP00000046322.1"/>
    </source>
</evidence>
<sequence>MRENGELVRRETLQSPGNNLRCFLLPDSSPLDTLLVDVEPQVNSKKRETVAGGGGGCGHEEEGGPGRRDKRSLD</sequence>
<dbReference type="STRING" id="9986.ENSOCUP00000046322"/>
<organism evidence="2 3">
    <name type="scientific">Oryctolagus cuniculus</name>
    <name type="common">Rabbit</name>
    <dbReference type="NCBI Taxonomy" id="9986"/>
    <lineage>
        <taxon>Eukaryota</taxon>
        <taxon>Metazoa</taxon>
        <taxon>Chordata</taxon>
        <taxon>Craniata</taxon>
        <taxon>Vertebrata</taxon>
        <taxon>Euteleostomi</taxon>
        <taxon>Mammalia</taxon>
        <taxon>Eutheria</taxon>
        <taxon>Euarchontoglires</taxon>
        <taxon>Glires</taxon>
        <taxon>Lagomorpha</taxon>
        <taxon>Leporidae</taxon>
        <taxon>Oryctolagus</taxon>
    </lineage>
</organism>
<keyword evidence="3" id="KW-1185">Reference proteome</keyword>
<dbReference type="Bgee" id="ENSOCUG00000030697">
    <property type="expression patterns" value="Expressed in autopod skin and 6 other cell types or tissues"/>
</dbReference>
<name>A0A5F9DJ22_RABIT</name>